<name>A0A1G6W748_9PSEU</name>
<evidence type="ECO:0000313" key="1">
    <source>
        <dbReference type="EMBL" id="SDD61682.1"/>
    </source>
</evidence>
<keyword evidence="2" id="KW-1185">Reference proteome</keyword>
<protein>
    <submittedName>
        <fullName evidence="1">Uncharacterized protein</fullName>
    </submittedName>
</protein>
<proteinExistence type="predicted"/>
<evidence type="ECO:0000313" key="2">
    <source>
        <dbReference type="Proteomes" id="UP000199494"/>
    </source>
</evidence>
<reference evidence="1 2" key="1">
    <citation type="submission" date="2016-10" db="EMBL/GenBank/DDBJ databases">
        <authorList>
            <person name="de Groot N.N."/>
        </authorList>
    </citation>
    <scope>NUCLEOTIDE SEQUENCE [LARGE SCALE GENOMIC DNA]</scope>
    <source>
        <strain evidence="1 2">CGMCC 4.5506</strain>
    </source>
</reference>
<dbReference type="EMBL" id="FMZE01000010">
    <property type="protein sequence ID" value="SDD61682.1"/>
    <property type="molecule type" value="Genomic_DNA"/>
</dbReference>
<dbReference type="PROSITE" id="PS51257">
    <property type="entry name" value="PROKAR_LIPOPROTEIN"/>
    <property type="match status" value="1"/>
</dbReference>
<organism evidence="1 2">
    <name type="scientific">Prauserella marina</name>
    <dbReference type="NCBI Taxonomy" id="530584"/>
    <lineage>
        <taxon>Bacteria</taxon>
        <taxon>Bacillati</taxon>
        <taxon>Actinomycetota</taxon>
        <taxon>Actinomycetes</taxon>
        <taxon>Pseudonocardiales</taxon>
        <taxon>Pseudonocardiaceae</taxon>
        <taxon>Prauserella</taxon>
    </lineage>
</organism>
<gene>
    <name evidence="1" type="ORF">SAMN05421630_110222</name>
</gene>
<accession>A0A1G6W748</accession>
<dbReference type="Proteomes" id="UP000199494">
    <property type="component" value="Unassembled WGS sequence"/>
</dbReference>
<dbReference type="AlphaFoldDB" id="A0A1G6W748"/>
<sequence length="87" mass="9587">MNSRRTRSLCAGMAHAFLAACEALVTPERVADEMKAVSEDLFGYLDTFSDSMVAEFLAERDRWIASAASARAETVRQIIAGDEIDTR</sequence>